<geneLocation type="mitochondrion" evidence="2"/>
<keyword evidence="1" id="KW-0472">Membrane</keyword>
<dbReference type="AlphaFoldDB" id="A0A0U1XY65"/>
<evidence type="ECO:0000256" key="1">
    <source>
        <dbReference type="SAM" id="Phobius"/>
    </source>
</evidence>
<dbReference type="RefSeq" id="YP_009115288.1">
    <property type="nucleotide sequence ID" value="NC_026126.1"/>
</dbReference>
<gene>
    <name evidence="2" type="primary">atp8</name>
    <name evidence="2" type="ORF">Bfen.m35</name>
</gene>
<keyword evidence="1" id="KW-0812">Transmembrane</keyword>
<keyword evidence="2" id="KW-0496">Mitochondrion</keyword>
<organism evidence="2">
    <name type="scientific">Berkeleya fennica</name>
    <name type="common">Tube-dwelling diatom</name>
    <dbReference type="NCBI Taxonomy" id="1577906"/>
    <lineage>
        <taxon>Eukaryota</taxon>
        <taxon>Sar</taxon>
        <taxon>Stramenopiles</taxon>
        <taxon>Ochrophyta</taxon>
        <taxon>Bacillariophyta</taxon>
        <taxon>Bacillariophyceae</taxon>
        <taxon>Bacillariophycidae</taxon>
        <taxon>Naviculales</taxon>
        <taxon>Berkeleyaceae</taxon>
        <taxon>Berkeleya</taxon>
    </lineage>
</organism>
<dbReference type="EMBL" id="KM886611">
    <property type="protein sequence ID" value="AJA05809.1"/>
    <property type="molecule type" value="Genomic_DNA"/>
</dbReference>
<feature type="transmembrane region" description="Helical" evidence="1">
    <location>
        <begin position="12"/>
        <end position="32"/>
    </location>
</feature>
<dbReference type="GeneID" id="22834874"/>
<protein>
    <submittedName>
        <fullName evidence="2">ATPase subunit 8</fullName>
    </submittedName>
</protein>
<sequence>MAQFDSLIIFPLIWSSLFVLFLHYTMSIKMLIPHFFGAKKFREKKLDSPVFYGSLKSNIEVKSDYSYNIAS</sequence>
<keyword evidence="1" id="KW-1133">Transmembrane helix</keyword>
<name>A0A0U1XY65_BERFE</name>
<evidence type="ECO:0000313" key="2">
    <source>
        <dbReference type="EMBL" id="AJA05809.1"/>
    </source>
</evidence>
<reference evidence="2" key="1">
    <citation type="journal article" date="2014" name="Mitochondrial DNA">
        <title>Repeat region absent in mitochondrial genome of tube-dwelling diatom Berkeleya fennica (Naviculales, Bacillariophyceae).</title>
        <authorList>
            <person name="An S.M."/>
            <person name="Noh J.H."/>
            <person name="Choi D.H."/>
            <person name="Lee J.H."/>
            <person name="Yang E.C."/>
        </authorList>
    </citation>
    <scope>NUCLEOTIDE SEQUENCE</scope>
</reference>
<accession>A0A0U1XY65</accession>
<proteinExistence type="predicted"/>